<dbReference type="STRING" id="661478.OP10G_0374"/>
<evidence type="ECO:0008006" key="4">
    <source>
        <dbReference type="Google" id="ProtNLM"/>
    </source>
</evidence>
<feature type="region of interest" description="Disordered" evidence="1">
    <location>
        <begin position="17"/>
        <end position="74"/>
    </location>
</feature>
<dbReference type="KEGG" id="fgi:OP10G_0374"/>
<dbReference type="PROSITE" id="PS51257">
    <property type="entry name" value="PROKAR_LIPOPROTEIN"/>
    <property type="match status" value="1"/>
</dbReference>
<feature type="compositionally biased region" description="Basic and acidic residues" evidence="1">
    <location>
        <begin position="38"/>
        <end position="52"/>
    </location>
</feature>
<dbReference type="HOGENOM" id="CLU_2682359_0_0_0"/>
<proteinExistence type="predicted"/>
<evidence type="ECO:0000313" key="3">
    <source>
        <dbReference type="Proteomes" id="UP000027982"/>
    </source>
</evidence>
<reference evidence="2 3" key="1">
    <citation type="journal article" date="2014" name="PLoS ONE">
        <title>The first complete genome sequence of the class fimbriimonadia in the phylum armatimonadetes.</title>
        <authorList>
            <person name="Hu Z.Y."/>
            <person name="Wang Y.Z."/>
            <person name="Im W.T."/>
            <person name="Wang S.Y."/>
            <person name="Zhao G.P."/>
            <person name="Zheng H.J."/>
            <person name="Quan Z.X."/>
        </authorList>
    </citation>
    <scope>NUCLEOTIDE SEQUENCE [LARGE SCALE GENOMIC DNA]</scope>
    <source>
        <strain evidence="2">Gsoil 348</strain>
    </source>
</reference>
<sequence length="74" mass="7541">MKTLALGCAATLVIAGCGDSEPKPPVGAVRPPDPPPATEKKTTWSKQDKIDAIQKSGMSPDQKKQAIAGINAGG</sequence>
<evidence type="ECO:0000313" key="2">
    <source>
        <dbReference type="EMBL" id="AIE83742.1"/>
    </source>
</evidence>
<keyword evidence="3" id="KW-1185">Reference proteome</keyword>
<accession>A0A068NJW1</accession>
<name>A0A068NJW1_FIMGI</name>
<dbReference type="Proteomes" id="UP000027982">
    <property type="component" value="Chromosome"/>
</dbReference>
<organism evidence="2 3">
    <name type="scientific">Fimbriimonas ginsengisoli Gsoil 348</name>
    <dbReference type="NCBI Taxonomy" id="661478"/>
    <lineage>
        <taxon>Bacteria</taxon>
        <taxon>Bacillati</taxon>
        <taxon>Armatimonadota</taxon>
        <taxon>Fimbriimonadia</taxon>
        <taxon>Fimbriimonadales</taxon>
        <taxon>Fimbriimonadaceae</taxon>
        <taxon>Fimbriimonas</taxon>
    </lineage>
</organism>
<evidence type="ECO:0000256" key="1">
    <source>
        <dbReference type="SAM" id="MobiDB-lite"/>
    </source>
</evidence>
<dbReference type="EMBL" id="CP007139">
    <property type="protein sequence ID" value="AIE83742.1"/>
    <property type="molecule type" value="Genomic_DNA"/>
</dbReference>
<dbReference type="AlphaFoldDB" id="A0A068NJW1"/>
<gene>
    <name evidence="2" type="ORF">OP10G_0374</name>
</gene>
<protein>
    <recommendedName>
        <fullName evidence="4">Lipoprotein</fullName>
    </recommendedName>
</protein>